<evidence type="ECO:0000259" key="2">
    <source>
        <dbReference type="PROSITE" id="PS50263"/>
    </source>
</evidence>
<dbReference type="GO" id="GO:0003952">
    <property type="term" value="F:NAD+ synthase (glutamine-hydrolyzing) activity"/>
    <property type="evidence" value="ECO:0007669"/>
    <property type="project" value="InterPro"/>
</dbReference>
<comment type="caution">
    <text evidence="3">The sequence shown here is derived from an EMBL/GenBank/DDBJ whole genome shotgun (WGS) entry which is preliminary data.</text>
</comment>
<dbReference type="InterPro" id="IPR003694">
    <property type="entry name" value="NAD_synthase"/>
</dbReference>
<evidence type="ECO:0000256" key="1">
    <source>
        <dbReference type="ARBA" id="ARBA00022598"/>
    </source>
</evidence>
<feature type="domain" description="CN hydrolase" evidence="2">
    <location>
        <begin position="4"/>
        <end position="97"/>
    </location>
</feature>
<dbReference type="PANTHER" id="PTHR23090">
    <property type="entry name" value="NH 3 /GLUTAMINE-DEPENDENT NAD + SYNTHETASE"/>
    <property type="match status" value="1"/>
</dbReference>
<dbReference type="PANTHER" id="PTHR23090:SF9">
    <property type="entry name" value="GLUTAMINE-DEPENDENT NAD(+) SYNTHETASE"/>
    <property type="match status" value="1"/>
</dbReference>
<evidence type="ECO:0000313" key="4">
    <source>
        <dbReference type="Proteomes" id="UP000076962"/>
    </source>
</evidence>
<reference evidence="3 4" key="1">
    <citation type="submission" date="2016-05" db="EMBL/GenBank/DDBJ databases">
        <title>Single-cell genome of chain-forming Candidatus Thiomargarita nelsonii and comparison to other large sulfur-oxidizing bacteria.</title>
        <authorList>
            <person name="Winkel M."/>
            <person name="Salman V."/>
            <person name="Woyke T."/>
            <person name="Schulz-Vogt H."/>
            <person name="Richter M."/>
            <person name="Flood B."/>
            <person name="Bailey J."/>
            <person name="Amann R."/>
            <person name="Mussmann M."/>
        </authorList>
    </citation>
    <scope>NUCLEOTIDE SEQUENCE [LARGE SCALE GENOMIC DNA]</scope>
    <source>
        <strain evidence="3 4">THI036</strain>
    </source>
</reference>
<keyword evidence="4" id="KW-1185">Reference proteome</keyword>
<accession>A0A176RX91</accession>
<name>A0A176RX91_9GAMM</name>
<dbReference type="InterPro" id="IPR003010">
    <property type="entry name" value="C-N_Hydrolase"/>
</dbReference>
<dbReference type="InterPro" id="IPR036526">
    <property type="entry name" value="C-N_Hydrolase_sf"/>
</dbReference>
<keyword evidence="1" id="KW-0436">Ligase</keyword>
<dbReference type="AlphaFoldDB" id="A0A176RX91"/>
<dbReference type="GO" id="GO:0005737">
    <property type="term" value="C:cytoplasm"/>
    <property type="evidence" value="ECO:0007669"/>
    <property type="project" value="InterPro"/>
</dbReference>
<dbReference type="GO" id="GO:0004359">
    <property type="term" value="F:glutaminase activity"/>
    <property type="evidence" value="ECO:0007669"/>
    <property type="project" value="InterPro"/>
</dbReference>
<feature type="non-terminal residue" evidence="3">
    <location>
        <position position="97"/>
    </location>
</feature>
<dbReference type="GO" id="GO:0009435">
    <property type="term" value="P:NAD+ biosynthetic process"/>
    <property type="evidence" value="ECO:0007669"/>
    <property type="project" value="InterPro"/>
</dbReference>
<dbReference type="PROSITE" id="PS50263">
    <property type="entry name" value="CN_HYDROLASE"/>
    <property type="match status" value="1"/>
</dbReference>
<dbReference type="SUPFAM" id="SSF56317">
    <property type="entry name" value="Carbon-nitrogen hydrolase"/>
    <property type="match status" value="1"/>
</dbReference>
<dbReference type="Proteomes" id="UP000076962">
    <property type="component" value="Unassembled WGS sequence"/>
</dbReference>
<dbReference type="EMBL" id="LUTY01002461">
    <property type="protein sequence ID" value="OAD20334.1"/>
    <property type="molecule type" value="Genomic_DNA"/>
</dbReference>
<proteinExistence type="predicted"/>
<organism evidence="3 4">
    <name type="scientific">Candidatus Thiomargarita nelsonii</name>
    <dbReference type="NCBI Taxonomy" id="1003181"/>
    <lineage>
        <taxon>Bacteria</taxon>
        <taxon>Pseudomonadati</taxon>
        <taxon>Pseudomonadota</taxon>
        <taxon>Gammaproteobacteria</taxon>
        <taxon>Thiotrichales</taxon>
        <taxon>Thiotrichaceae</taxon>
        <taxon>Thiomargarita</taxon>
    </lineage>
</organism>
<dbReference type="Gene3D" id="3.60.110.10">
    <property type="entry name" value="Carbon-nitrogen hydrolase"/>
    <property type="match status" value="1"/>
</dbReference>
<evidence type="ECO:0000313" key="3">
    <source>
        <dbReference type="EMBL" id="OAD20334.1"/>
    </source>
</evidence>
<gene>
    <name evidence="3" type="ORF">THIOM_003972</name>
</gene>
<sequence length="97" mass="10625">MKYINVGSASLNQTPLDWENNQKNIIAAIKAARANKISILCLPELCISGYGCEDAFLAPGTLAQSRRVLHEIAPQTKNIIVAVGLPLLYQNRVYNTV</sequence>
<protein>
    <submittedName>
        <fullName evidence="3">NAD+ synthetase</fullName>
    </submittedName>
</protein>
<dbReference type="Pfam" id="PF00795">
    <property type="entry name" value="CN_hydrolase"/>
    <property type="match status" value="1"/>
</dbReference>